<sequence length="68" mass="7988">SLPTDIGKVYASTKSGGPEISFQILREYNFDINTTLKTIPIKLLTKERKYYLYTKIRQHVDDPYKDVY</sequence>
<protein>
    <submittedName>
        <fullName evidence="1">613_t:CDS:1</fullName>
    </submittedName>
</protein>
<comment type="caution">
    <text evidence="1">The sequence shown here is derived from an EMBL/GenBank/DDBJ whole genome shotgun (WGS) entry which is preliminary data.</text>
</comment>
<accession>A0ACA9SSK5</accession>
<feature type="non-terminal residue" evidence="1">
    <location>
        <position position="68"/>
    </location>
</feature>
<reference evidence="1" key="1">
    <citation type="submission" date="2021-06" db="EMBL/GenBank/DDBJ databases">
        <authorList>
            <person name="Kallberg Y."/>
            <person name="Tangrot J."/>
            <person name="Rosling A."/>
        </authorList>
    </citation>
    <scope>NUCLEOTIDE SEQUENCE</scope>
    <source>
        <strain evidence="1">MA461A</strain>
    </source>
</reference>
<dbReference type="Proteomes" id="UP000789920">
    <property type="component" value="Unassembled WGS sequence"/>
</dbReference>
<organism evidence="1 2">
    <name type="scientific">Racocetra persica</name>
    <dbReference type="NCBI Taxonomy" id="160502"/>
    <lineage>
        <taxon>Eukaryota</taxon>
        <taxon>Fungi</taxon>
        <taxon>Fungi incertae sedis</taxon>
        <taxon>Mucoromycota</taxon>
        <taxon>Glomeromycotina</taxon>
        <taxon>Glomeromycetes</taxon>
        <taxon>Diversisporales</taxon>
        <taxon>Gigasporaceae</taxon>
        <taxon>Racocetra</taxon>
    </lineage>
</organism>
<feature type="non-terminal residue" evidence="1">
    <location>
        <position position="1"/>
    </location>
</feature>
<gene>
    <name evidence="1" type="ORF">RPERSI_LOCUS33407</name>
</gene>
<name>A0ACA9SSK5_9GLOM</name>
<dbReference type="EMBL" id="CAJVQC010144468">
    <property type="protein sequence ID" value="CAG8844892.1"/>
    <property type="molecule type" value="Genomic_DNA"/>
</dbReference>
<proteinExistence type="predicted"/>
<evidence type="ECO:0000313" key="1">
    <source>
        <dbReference type="EMBL" id="CAG8844892.1"/>
    </source>
</evidence>
<keyword evidence="2" id="KW-1185">Reference proteome</keyword>
<evidence type="ECO:0000313" key="2">
    <source>
        <dbReference type="Proteomes" id="UP000789920"/>
    </source>
</evidence>